<feature type="compositionally biased region" description="Low complexity" evidence="1">
    <location>
        <begin position="2325"/>
        <end position="2431"/>
    </location>
</feature>
<proteinExistence type="predicted"/>
<gene>
    <name evidence="2" type="ORF">M9Y10_041939</name>
</gene>
<evidence type="ECO:0008006" key="4">
    <source>
        <dbReference type="Google" id="ProtNLM"/>
    </source>
</evidence>
<protein>
    <recommendedName>
        <fullName evidence="4">BEACH domain-containing protein</fullName>
    </recommendedName>
</protein>
<feature type="compositionally biased region" description="Polar residues" evidence="1">
    <location>
        <begin position="2301"/>
        <end position="2319"/>
    </location>
</feature>
<dbReference type="EMBL" id="JAPFFF010000007">
    <property type="protein sequence ID" value="KAK8886476.1"/>
    <property type="molecule type" value="Genomic_DNA"/>
</dbReference>
<evidence type="ECO:0000256" key="1">
    <source>
        <dbReference type="SAM" id="MobiDB-lite"/>
    </source>
</evidence>
<feature type="region of interest" description="Disordered" evidence="1">
    <location>
        <begin position="2288"/>
        <end position="2431"/>
    </location>
</feature>
<accession>A0ABR2K6Q6</accession>
<feature type="compositionally biased region" description="Basic residues" evidence="1">
    <location>
        <begin position="2288"/>
        <end position="2298"/>
    </location>
</feature>
<reference evidence="2 3" key="1">
    <citation type="submission" date="2024-04" db="EMBL/GenBank/DDBJ databases">
        <title>Tritrichomonas musculus Genome.</title>
        <authorList>
            <person name="Alves-Ferreira E."/>
            <person name="Grigg M."/>
            <person name="Lorenzi H."/>
            <person name="Galac M."/>
        </authorList>
    </citation>
    <scope>NUCLEOTIDE SEQUENCE [LARGE SCALE GENOMIC DNA]</scope>
    <source>
        <strain evidence="2 3">EAF2021</strain>
    </source>
</reference>
<sequence>MLVEISKMKTNTSNYKTDDIKKLVDAIYLYHNVQNFQPDILKTDKKFNQLYSTFLEAILNFFPHLMLSNQLIRAITRNFTWYAQSMGTVPHSDGYCYLICQILYNFPNIINDKEIFDFFNIIFQIPIFISSFFSSKDITFYVNLFFNQLKEPELISFLITLLRTKATFPNNSDPSLYFIIHQFAQQIENNKQASESRMLHSIQFISIYIEKLGHSYPNLIKEVFQKNDFNIFYTYLVEHYQDDSFIQFVASLLATPNISKETVTTDTTNKDNSNSIKNDHITSPNRTVFNFLIQQFVKKSTNSEIQLKLIQSLYFFINEYHVDVNSFEPQNFFVTLFNMPTHDMPEIKDFLLDFFDMLVKNNYDYSFIIFANYLNEYKKDCPFKRLSHILQHLITTFSFCNFNSHSNKVSQNYYLQNLPFFFVESFGNSPKLLGEFLSEFPIFQMLIVVLYQYNYSYVMNDPNPRLTWMKKIIECSDYFDHSNILIQMLTVDPSGDLINKYISNLKDHFSPSLFNVLTTTLHQSYFLVEQFLQFRGLQTIDKLLPSLDDNLLTNLLVSISSHPFSDELNESILKLPNDHIFFHLKSTKSYYRILRNSPIRLPVFLPFVPAPPLTYSQFDLMNISKYAVPIYQRFGKKVPNVFNLINRHLTYRQASEILRNNRFFIDDVSYSSLGDMIDLNADHFPLYEFLPNSQSVCVILNFEITEKAKKSIVFWFKVVSPIYQAFALFHTDKKTLRIDNDFLKIDSNNSMKIERNVWHSAVINNRMVKIDLDKVFYFQDSSPINQFVFGQSNVDYLWVLSPNVRIIENNSIDDFLNKGPQFLKQTEKYPFLPIPNESILVDYSGLPYYFTLPSFLKNEFLNTIENCEDNNKVIGLFLLFLNVIIVNNQIEKYWPFVLHLLSTKTKHFNNYFISYIINFITNHCSSKFFESFILNKNFWKNLPEKLLGYTLNILLSHSKSHSKIIFEFFISFLLLEISKPSNDRTFSVSESTIQIIIFFLSRLSSQFSEEGYLKQLIEIVLFSEKYTFSLNVRLFFIQTALLNDITLTSNSMPKNWILKLLSYYKNKECQTDESDSFYFAVFNLLTHFPDSEIQANFPQESFDTIPFLYNYKYWHYFFALLTGQSPYFSKGIIDGYGNKKTLKMPSIIPSIVSLTLNGLAVLVQDNFNPYSNNSDETDKSDTNELNSLSFLKEYVKDSFKLLNQICERLPQLFHKDSICLFIQTICPLIPNMNSIFLPKIQLSQSEKFCVNMNDQQLILEETLKTWKITDSFQKEIISLRPEISRFSLQSHSIIIPDRKCELFSKRFSKLIQKENETKNLSTYKHIFHYTNFTQFSVNLLFANSDKFLELVLHLFGFCPFTPTKLFDEYFKLPFQIFISQLNKENLNPNLFEQIIKFIIQGFQINALYNVFSSSLNLLFMFLNNALGFIDLNSIDSEFSNESNSIEGHSNSSSNANIINNNDEDVNVESNLIELVREIILLVTKTGVQKMSNEIIQFLLDSKNIINNEVIFSSPQMVCQMVSSLHVFYLSNASSSPLFLKVLQIIWPINDQSFKSFFVSNFSIDVYEAFQKSAVEADISYLSSILTGSSKDFLKLLAISNSDSENSNCDLITVNQLNTTFDLENTFDLYSSYVYEIEKRELQLMAEFSYLQTAIDCSANLKTVLYLHRCLTSFEKNFSKICKLETFTKKQEISTTSSEGIYSFAWPFWISRILEPSNEIQINNDKNKFNILNSFYLNSNLNKFEFNIGLNAFKDEDGFFLNSVLNDYYSGNSIESESNFNFIIFFDLFIQKNKFNVFNARFVKSVIDINTSVFVMEDKIILLLNSSIGDKIDRLIFNKFDHNDEKLTNLYEIISKFEFKKFSFFYSHPVLIIPFTSVLCVFEDEKDQKIGSKNDKTNLNSFVSLHVFTLKSAAFSLIASKKDLNILSNSIKPFIKLNFDSFSNSSSFSDTFSSLTNSVYFKEIEPTDLFQLFENHQILSFEFYIHLNALHGRFFDNSKKLPLFPKISDSEVNLNVKLNKGIPQCQTAFQYYSPDFLEFTTTDKISPIQNNNEKRAKENDRKSDNYLPNNVVYVNNDICDMTRYVINNMTSLSSKTLLSNFLLSEFNERLSKFTKSKTSINIKNTANKIKKSFLKNFDKNNDNIDIDISNDNEFDPSNSTTAAPAPATMSSLSLISSLGNDSEYLQKLQHFLSTNLHLFMFCSCSSFRAFNNDINSLTSSPASSSSLKFSARESVAVSKRGNFAAIDCPLRCCSEAFRIIYDEKNKEKIVGTRHMATFTYYEFVKMSLKRKSQNQRYKSKASDTNNGGNGDANYNSNYSKNRNECNDANNIDNGNSNNNDNNDNNIDNGNNNNNNNNNENIDNGNNNNNNNNNENIDNGNNNNNNNNNDNIDNGNNNNNNNNNDNIDNGNNNSDNDNNANNDNNNCTNNDYNSDDSNQFYDYQIIDFYSFYSNPRTIINEHDFVAVTFWAHIAILWDVVRGLPLHLIEFTSLDDIIDGMFEENYGLIAFCTSQSFFIYTVNGSFIMQSLLGDEKSQIKRIVSFEGFKIEYKTAPVDESTQTLYLFIDENKL</sequence>
<organism evidence="2 3">
    <name type="scientific">Tritrichomonas musculus</name>
    <dbReference type="NCBI Taxonomy" id="1915356"/>
    <lineage>
        <taxon>Eukaryota</taxon>
        <taxon>Metamonada</taxon>
        <taxon>Parabasalia</taxon>
        <taxon>Tritrichomonadida</taxon>
        <taxon>Tritrichomonadidae</taxon>
        <taxon>Tritrichomonas</taxon>
    </lineage>
</organism>
<keyword evidence="3" id="KW-1185">Reference proteome</keyword>
<comment type="caution">
    <text evidence="2">The sequence shown here is derived from an EMBL/GenBank/DDBJ whole genome shotgun (WGS) entry which is preliminary data.</text>
</comment>
<evidence type="ECO:0000313" key="3">
    <source>
        <dbReference type="Proteomes" id="UP001470230"/>
    </source>
</evidence>
<name>A0ABR2K6Q6_9EUKA</name>
<dbReference type="Proteomes" id="UP001470230">
    <property type="component" value="Unassembled WGS sequence"/>
</dbReference>
<evidence type="ECO:0000313" key="2">
    <source>
        <dbReference type="EMBL" id="KAK8886476.1"/>
    </source>
</evidence>